<dbReference type="EMBL" id="CAGS01000736">
    <property type="protein sequence ID" value="CCF86287.1"/>
    <property type="molecule type" value="Genomic_DNA"/>
</dbReference>
<dbReference type="InterPro" id="IPR051536">
    <property type="entry name" value="UDG_Type-4/5"/>
</dbReference>
<dbReference type="GO" id="GO:0006281">
    <property type="term" value="P:DNA repair"/>
    <property type="evidence" value="ECO:0007669"/>
    <property type="project" value="UniProtKB-KW"/>
</dbReference>
<dbReference type="Proteomes" id="UP000004221">
    <property type="component" value="Unassembled WGS sequence"/>
</dbReference>
<keyword evidence="9" id="KW-0234">DNA repair</keyword>
<dbReference type="SMART" id="SM00986">
    <property type="entry name" value="UDG"/>
    <property type="match status" value="1"/>
</dbReference>
<evidence type="ECO:0000256" key="4">
    <source>
        <dbReference type="ARBA" id="ARBA00022723"/>
    </source>
</evidence>
<keyword evidence="3" id="KW-0004">4Fe-4S</keyword>
<dbReference type="PANTHER" id="PTHR33693">
    <property type="entry name" value="TYPE-5 URACIL-DNA GLYCOSYLASE"/>
    <property type="match status" value="1"/>
</dbReference>
<accession>I4ENM4</accession>
<dbReference type="GO" id="GO:0097506">
    <property type="term" value="F:deaminated base DNA N-glycosylase activity"/>
    <property type="evidence" value="ECO:0007669"/>
    <property type="project" value="UniProtKB-ARBA"/>
</dbReference>
<evidence type="ECO:0000256" key="5">
    <source>
        <dbReference type="ARBA" id="ARBA00022763"/>
    </source>
</evidence>
<evidence type="ECO:0000256" key="1">
    <source>
        <dbReference type="ARBA" id="ARBA00006521"/>
    </source>
</evidence>
<dbReference type="InterPro" id="IPR005122">
    <property type="entry name" value="Uracil-DNA_glycosylase-like"/>
</dbReference>
<comment type="caution">
    <text evidence="11">The sequence shown here is derived from an EMBL/GenBank/DDBJ whole genome shotgun (WGS) entry which is preliminary data.</text>
</comment>
<protein>
    <recommendedName>
        <fullName evidence="2">Type-4 uracil-DNA glycosylase</fullName>
    </recommendedName>
</protein>
<dbReference type="CDD" id="cd10030">
    <property type="entry name" value="UDG-F4_TTUDGA_SPO1dp_like"/>
    <property type="match status" value="1"/>
</dbReference>
<dbReference type="InterPro" id="IPR005273">
    <property type="entry name" value="Ura-DNA_glyco_family4"/>
</dbReference>
<dbReference type="SMART" id="SM00987">
    <property type="entry name" value="UreE_C"/>
    <property type="match status" value="1"/>
</dbReference>
<organism evidence="11 12">
    <name type="scientific">Nitrolancea hollandica Lb</name>
    <dbReference type="NCBI Taxonomy" id="1129897"/>
    <lineage>
        <taxon>Bacteria</taxon>
        <taxon>Pseudomonadati</taxon>
        <taxon>Thermomicrobiota</taxon>
        <taxon>Thermomicrobia</taxon>
        <taxon>Sphaerobacterales</taxon>
        <taxon>Sphaerobacterineae</taxon>
        <taxon>Sphaerobacteraceae</taxon>
        <taxon>Nitrolancea</taxon>
    </lineage>
</organism>
<name>I4ENM4_9BACT</name>
<evidence type="ECO:0000259" key="10">
    <source>
        <dbReference type="SMART" id="SM00986"/>
    </source>
</evidence>
<dbReference type="Gene3D" id="3.40.470.10">
    <property type="entry name" value="Uracil-DNA glycosylase-like domain"/>
    <property type="match status" value="1"/>
</dbReference>
<dbReference type="PANTHER" id="PTHR33693:SF9">
    <property type="entry name" value="TYPE-4 URACIL-DNA GLYCOSYLASE"/>
    <property type="match status" value="1"/>
</dbReference>
<evidence type="ECO:0000256" key="7">
    <source>
        <dbReference type="ARBA" id="ARBA00023004"/>
    </source>
</evidence>
<keyword evidence="5" id="KW-0227">DNA damage</keyword>
<evidence type="ECO:0000256" key="8">
    <source>
        <dbReference type="ARBA" id="ARBA00023014"/>
    </source>
</evidence>
<evidence type="ECO:0000256" key="9">
    <source>
        <dbReference type="ARBA" id="ARBA00023204"/>
    </source>
</evidence>
<feature type="domain" description="Uracil-DNA glycosylase-like" evidence="10">
    <location>
        <begin position="2"/>
        <end position="161"/>
    </location>
</feature>
<dbReference type="GO" id="GO:0046872">
    <property type="term" value="F:metal ion binding"/>
    <property type="evidence" value="ECO:0007669"/>
    <property type="project" value="UniProtKB-KW"/>
</dbReference>
<evidence type="ECO:0000256" key="6">
    <source>
        <dbReference type="ARBA" id="ARBA00022801"/>
    </source>
</evidence>
<dbReference type="InterPro" id="IPR036895">
    <property type="entry name" value="Uracil-DNA_glycosylase-like_sf"/>
</dbReference>
<reference evidence="11 12" key="1">
    <citation type="journal article" date="2012" name="ISME J.">
        <title>Nitrification expanded: discovery, physiology and genomics of a nitrite-oxidizing bacterium from the phylum Chloroflexi.</title>
        <authorList>
            <person name="Sorokin D.Y."/>
            <person name="Lucker S."/>
            <person name="Vejmelkova D."/>
            <person name="Kostrikina N.A."/>
            <person name="Kleerebezem R."/>
            <person name="Rijpstra W.I."/>
            <person name="Damste J.S."/>
            <person name="Le Paslier D."/>
            <person name="Muyzer G."/>
            <person name="Wagner M."/>
            <person name="van Loosdrecht M.C."/>
            <person name="Daims H."/>
        </authorList>
    </citation>
    <scope>NUCLEOTIDE SEQUENCE [LARGE SCALE GENOMIC DNA]</scope>
    <source>
        <strain evidence="12">none</strain>
    </source>
</reference>
<comment type="similarity">
    <text evidence="1">Belongs to the uracil-DNA glycosylase (UDG) superfamily. Type 4 (UDGa) family.</text>
</comment>
<gene>
    <name evidence="11" type="ORF">NITHO_990002</name>
</gene>
<keyword evidence="7" id="KW-0408">Iron</keyword>
<dbReference type="AlphaFoldDB" id="I4ENM4"/>
<evidence type="ECO:0000256" key="2">
    <source>
        <dbReference type="ARBA" id="ARBA00019403"/>
    </source>
</evidence>
<keyword evidence="6" id="KW-0378">Hydrolase</keyword>
<sequence length="176" mass="19115">MLGEGNPNARLVLVGEAPGGQEERAKRPFVGPAGQILTEALNEAGLNRDEIWITNIVKCRPVTPGLGGRLRNRTPTTAEVKQFLPWLIQELDIIDPTAIVALGGTAASALLGRQVKMTRERGEWFPGPEGIPVMVTYHPAYLLRRVGNHDQRFIELVADLSAAASRIALKPGQEPL</sequence>
<dbReference type="NCBIfam" id="TIGR00758">
    <property type="entry name" value="UDG_fam4"/>
    <property type="match status" value="1"/>
</dbReference>
<evidence type="ECO:0000313" key="12">
    <source>
        <dbReference type="Proteomes" id="UP000004221"/>
    </source>
</evidence>
<keyword evidence="12" id="KW-1185">Reference proteome</keyword>
<evidence type="ECO:0000256" key="3">
    <source>
        <dbReference type="ARBA" id="ARBA00022485"/>
    </source>
</evidence>
<dbReference type="SUPFAM" id="SSF52141">
    <property type="entry name" value="Uracil-DNA glycosylase-like"/>
    <property type="match status" value="1"/>
</dbReference>
<dbReference type="Pfam" id="PF03167">
    <property type="entry name" value="UDG"/>
    <property type="match status" value="1"/>
</dbReference>
<keyword evidence="8" id="KW-0411">Iron-sulfur</keyword>
<keyword evidence="4" id="KW-0479">Metal-binding</keyword>
<dbReference type="GO" id="GO:0051539">
    <property type="term" value="F:4 iron, 4 sulfur cluster binding"/>
    <property type="evidence" value="ECO:0007669"/>
    <property type="project" value="UniProtKB-KW"/>
</dbReference>
<evidence type="ECO:0000313" key="11">
    <source>
        <dbReference type="EMBL" id="CCF86287.1"/>
    </source>
</evidence>
<proteinExistence type="inferred from homology"/>